<name>W9XQA3_9EURO</name>
<evidence type="ECO:0008006" key="3">
    <source>
        <dbReference type="Google" id="ProtNLM"/>
    </source>
</evidence>
<evidence type="ECO:0000313" key="2">
    <source>
        <dbReference type="Proteomes" id="UP000019484"/>
    </source>
</evidence>
<dbReference type="GeneID" id="19163611"/>
<dbReference type="STRING" id="1182541.W9XQA3"/>
<dbReference type="AlphaFoldDB" id="W9XQA3"/>
<accession>W9XQA3</accession>
<proteinExistence type="predicted"/>
<comment type="caution">
    <text evidence="1">The sequence shown here is derived from an EMBL/GenBank/DDBJ whole genome shotgun (WGS) entry which is preliminary data.</text>
</comment>
<dbReference type="Proteomes" id="UP000019484">
    <property type="component" value="Unassembled WGS sequence"/>
</dbReference>
<dbReference type="HOGENOM" id="CLU_868977_0_0_1"/>
<dbReference type="RefSeq" id="XP_007727812.1">
    <property type="nucleotide sequence ID" value="XM_007729622.1"/>
</dbReference>
<dbReference type="EMBL" id="AMWN01000009">
    <property type="protein sequence ID" value="EXJ79500.1"/>
    <property type="molecule type" value="Genomic_DNA"/>
</dbReference>
<gene>
    <name evidence="1" type="ORF">A1O1_08764</name>
</gene>
<keyword evidence="2" id="KW-1185">Reference proteome</keyword>
<organism evidence="1 2">
    <name type="scientific">Capronia coronata CBS 617.96</name>
    <dbReference type="NCBI Taxonomy" id="1182541"/>
    <lineage>
        <taxon>Eukaryota</taxon>
        <taxon>Fungi</taxon>
        <taxon>Dikarya</taxon>
        <taxon>Ascomycota</taxon>
        <taxon>Pezizomycotina</taxon>
        <taxon>Eurotiomycetes</taxon>
        <taxon>Chaetothyriomycetidae</taxon>
        <taxon>Chaetothyriales</taxon>
        <taxon>Herpotrichiellaceae</taxon>
        <taxon>Capronia</taxon>
    </lineage>
</organism>
<evidence type="ECO:0000313" key="1">
    <source>
        <dbReference type="EMBL" id="EXJ79500.1"/>
    </source>
</evidence>
<sequence>MKFPDSDPQTSTSRQFWLLRELESEITLAMYYPSSPPGDVSWNVSFGSWFTHIHERLHEWHQTTHQSINFGEKIEFHEILFQCQILRLNRPSPRCPRPTRDMRKRALISSIALIKEFDVVDRVGKLFNIWHAAHYIVESGACLLATVVNGMDTQSPKSTHLEGEEVAILTKYIQKFPCLLWNISRRWPDIAQHASALEPISNAVLEKLSLWSSGETIRSLDLVALKEELSQNLSLFSPLPLRVEASHSDNMETTGVHFQSGHPTGPLPSGSRHSLELSDYPLSTIEAGPVESSWADFQPAMGVFDSTFPDPYVFDGGDALVWDFAGTDSDEILAALFDEGDPLMLNDGTGTR</sequence>
<dbReference type="OrthoDB" id="408373at2759"/>
<protein>
    <recommendedName>
        <fullName evidence="3">Transcription factor domain-containing protein</fullName>
    </recommendedName>
</protein>
<reference evidence="1 2" key="1">
    <citation type="submission" date="2013-03" db="EMBL/GenBank/DDBJ databases">
        <title>The Genome Sequence of Capronia coronata CBS 617.96.</title>
        <authorList>
            <consortium name="The Broad Institute Genomics Platform"/>
            <person name="Cuomo C."/>
            <person name="de Hoog S."/>
            <person name="Gorbushina A."/>
            <person name="Walker B."/>
            <person name="Young S.K."/>
            <person name="Zeng Q."/>
            <person name="Gargeya S."/>
            <person name="Fitzgerald M."/>
            <person name="Haas B."/>
            <person name="Abouelleil A."/>
            <person name="Allen A.W."/>
            <person name="Alvarado L."/>
            <person name="Arachchi H.M."/>
            <person name="Berlin A.M."/>
            <person name="Chapman S.B."/>
            <person name="Gainer-Dewar J."/>
            <person name="Goldberg J."/>
            <person name="Griggs A."/>
            <person name="Gujja S."/>
            <person name="Hansen M."/>
            <person name="Howarth C."/>
            <person name="Imamovic A."/>
            <person name="Ireland A."/>
            <person name="Larimer J."/>
            <person name="McCowan C."/>
            <person name="Murphy C."/>
            <person name="Pearson M."/>
            <person name="Poon T.W."/>
            <person name="Priest M."/>
            <person name="Roberts A."/>
            <person name="Saif S."/>
            <person name="Shea T."/>
            <person name="Sisk P."/>
            <person name="Sykes S."/>
            <person name="Wortman J."/>
            <person name="Nusbaum C."/>
            <person name="Birren B."/>
        </authorList>
    </citation>
    <scope>NUCLEOTIDE SEQUENCE [LARGE SCALE GENOMIC DNA]</scope>
    <source>
        <strain evidence="1 2">CBS 617.96</strain>
    </source>
</reference>